<protein>
    <recommendedName>
        <fullName evidence="4">FLYWCH-type domain-containing protein</fullName>
    </recommendedName>
</protein>
<sequence length="157" mass="17518">MEVITTKRDGQKICLDGSMYTQKHVAKSADHIVWRCVKHVEKTKCLSLLKNDNGQEADENVIIFATDNQLEQLAQSVWCMDGTFDVAPSLFSQLYVIQGRVNSVFLTLVKEVEHAPDNLGQPAKHNVCEGWNNKFARLPGSGLDLIKAIALPKIQPD</sequence>
<keyword evidence="3" id="KW-0862">Zinc</keyword>
<dbReference type="GO" id="GO:0008270">
    <property type="term" value="F:zinc ion binding"/>
    <property type="evidence" value="ECO:0007669"/>
    <property type="project" value="UniProtKB-KW"/>
</dbReference>
<evidence type="ECO:0000256" key="1">
    <source>
        <dbReference type="ARBA" id="ARBA00022723"/>
    </source>
</evidence>
<dbReference type="Proteomes" id="UP001208570">
    <property type="component" value="Unassembled WGS sequence"/>
</dbReference>
<comment type="caution">
    <text evidence="5">The sequence shown here is derived from an EMBL/GenBank/DDBJ whole genome shotgun (WGS) entry which is preliminary data.</text>
</comment>
<evidence type="ECO:0000259" key="4">
    <source>
        <dbReference type="Pfam" id="PF04500"/>
    </source>
</evidence>
<evidence type="ECO:0000313" key="6">
    <source>
        <dbReference type="Proteomes" id="UP001208570"/>
    </source>
</evidence>
<accession>A0AAD9KCC2</accession>
<gene>
    <name evidence="5" type="ORF">LSH36_23g06032</name>
</gene>
<dbReference type="Pfam" id="PF04500">
    <property type="entry name" value="FLYWCH"/>
    <property type="match status" value="1"/>
</dbReference>
<organism evidence="5 6">
    <name type="scientific">Paralvinella palmiformis</name>
    <dbReference type="NCBI Taxonomy" id="53620"/>
    <lineage>
        <taxon>Eukaryota</taxon>
        <taxon>Metazoa</taxon>
        <taxon>Spiralia</taxon>
        <taxon>Lophotrochozoa</taxon>
        <taxon>Annelida</taxon>
        <taxon>Polychaeta</taxon>
        <taxon>Sedentaria</taxon>
        <taxon>Canalipalpata</taxon>
        <taxon>Terebellida</taxon>
        <taxon>Terebelliformia</taxon>
        <taxon>Alvinellidae</taxon>
        <taxon>Paralvinella</taxon>
    </lineage>
</organism>
<name>A0AAD9KCC2_9ANNE</name>
<dbReference type="InterPro" id="IPR007588">
    <property type="entry name" value="Znf_FLYWCH"/>
</dbReference>
<keyword evidence="1" id="KW-0479">Metal-binding</keyword>
<dbReference type="AlphaFoldDB" id="A0AAD9KCC2"/>
<evidence type="ECO:0000256" key="2">
    <source>
        <dbReference type="ARBA" id="ARBA00022771"/>
    </source>
</evidence>
<keyword evidence="6" id="KW-1185">Reference proteome</keyword>
<dbReference type="EMBL" id="JAODUP010000023">
    <property type="protein sequence ID" value="KAK2167848.1"/>
    <property type="molecule type" value="Genomic_DNA"/>
</dbReference>
<dbReference type="Gene3D" id="2.20.25.240">
    <property type="match status" value="1"/>
</dbReference>
<evidence type="ECO:0000313" key="5">
    <source>
        <dbReference type="EMBL" id="KAK2167848.1"/>
    </source>
</evidence>
<feature type="domain" description="FLYWCH-type" evidence="4">
    <location>
        <begin position="4"/>
        <end position="48"/>
    </location>
</feature>
<proteinExistence type="predicted"/>
<reference evidence="5" key="1">
    <citation type="journal article" date="2023" name="Mol. Biol. Evol.">
        <title>Third-Generation Sequencing Reveals the Adaptive Role of the Epigenome in Three Deep-Sea Polychaetes.</title>
        <authorList>
            <person name="Perez M."/>
            <person name="Aroh O."/>
            <person name="Sun Y."/>
            <person name="Lan Y."/>
            <person name="Juniper S.K."/>
            <person name="Young C.R."/>
            <person name="Angers B."/>
            <person name="Qian P.Y."/>
        </authorList>
    </citation>
    <scope>NUCLEOTIDE SEQUENCE</scope>
    <source>
        <strain evidence="5">P08H-3</strain>
    </source>
</reference>
<evidence type="ECO:0000256" key="3">
    <source>
        <dbReference type="ARBA" id="ARBA00022833"/>
    </source>
</evidence>
<keyword evidence="2" id="KW-0863">Zinc-finger</keyword>